<keyword evidence="5 12" id="KW-0812">Transmembrane</keyword>
<keyword evidence="8" id="KW-0406">Ion transport</keyword>
<organism evidence="13 14">
    <name type="scientific">Branchiostoma floridae</name>
    <name type="common">Florida lancelet</name>
    <name type="synonym">Amphioxus</name>
    <dbReference type="NCBI Taxonomy" id="7739"/>
    <lineage>
        <taxon>Eukaryota</taxon>
        <taxon>Metazoa</taxon>
        <taxon>Chordata</taxon>
        <taxon>Cephalochordata</taxon>
        <taxon>Leptocardii</taxon>
        <taxon>Amphioxiformes</taxon>
        <taxon>Branchiostomatidae</taxon>
        <taxon>Branchiostoma</taxon>
    </lineage>
</organism>
<feature type="transmembrane region" description="Helical" evidence="12">
    <location>
        <begin position="344"/>
        <end position="366"/>
    </location>
</feature>
<dbReference type="KEGG" id="bfo:118409239"/>
<dbReference type="AlphaFoldDB" id="A0A9J7HUX3"/>
<proteinExistence type="inferred from homology"/>
<sequence>MPSNSEHDRLLGDAETEPKDAVQQNPARVEHRNTFSEEHGEHPMQNYLSRFVSIICLFCVVTAGIVLSVGNSAVDPIDNPVEFTGTSNSTPTPLHMEPIGPEKLERFLYIAMIAGLLWIIVTLLCPNFLIVQTTNHHGCSGQLDKAMLHLLGATLIFAVGAAFLPLINFVAYLSNARCYRDKVWGHNQAEWVLYQTCHFLFIFIQPLFFFKYIQHGAQLKFCRGLSHFALMWLMGTDVSLWFHFLMEESGDEGSLIISPPKSPTSGMTYGMNTRPSNITCPASSRLQGLLPEIRPFLHPFVLEYSLISAGLFLNLWNRIGKRPQEGGCSVQIDRLPQQTTSLRIPMVSGLILGLVVVLVLTAAIAYHSTKLMDLGIKTDICNDTVVEAVKSELDTAFGVYYGCSIIVYVMMLFGCLIVLWSPVKQIIQGMETPMLSGRDTDPQHNSHIWIDTALLLSSVAGVFLINGFGMAASVGLSKYYTCGYISSWYMADCALGTIHCIAQLLLIIGALHQRWVGTKWRTFVFSCLFILNLGLWGIDLYEVKNITTTALGQVYFGSGVWSVVIHVAYPLCIFFRLHSAATLFPLMIKSCRVNNAGGHVQSIDMQEL</sequence>
<comment type="subcellular location">
    <subcellularLocation>
        <location evidence="1">Cell membrane</location>
        <topology evidence="1">Multi-pass membrane protein</topology>
    </subcellularLocation>
</comment>
<dbReference type="PANTHER" id="PTHR21522">
    <property type="entry name" value="PROTON CHANNEL OTOP"/>
    <property type="match status" value="1"/>
</dbReference>
<dbReference type="GO" id="GO:0005886">
    <property type="term" value="C:plasma membrane"/>
    <property type="evidence" value="ECO:0007669"/>
    <property type="project" value="UniProtKB-SubCell"/>
</dbReference>
<reference evidence="13" key="1">
    <citation type="journal article" date="2020" name="Nat. Ecol. Evol.">
        <title>Deeply conserved synteny resolves early events in vertebrate evolution.</title>
        <authorList>
            <person name="Simakov O."/>
            <person name="Marletaz F."/>
            <person name="Yue J.X."/>
            <person name="O'Connell B."/>
            <person name="Jenkins J."/>
            <person name="Brandt A."/>
            <person name="Calef R."/>
            <person name="Tung C.H."/>
            <person name="Huang T.K."/>
            <person name="Schmutz J."/>
            <person name="Satoh N."/>
            <person name="Yu J.K."/>
            <person name="Putnam N.H."/>
            <person name="Green R.E."/>
            <person name="Rokhsar D.S."/>
        </authorList>
    </citation>
    <scope>NUCLEOTIDE SEQUENCE [LARGE SCALE GENOMIC DNA]</scope>
    <source>
        <strain evidence="13">S238N-H82</strain>
    </source>
</reference>
<evidence type="ECO:0000256" key="4">
    <source>
        <dbReference type="ARBA" id="ARBA00022475"/>
    </source>
</evidence>
<keyword evidence="7 12" id="KW-1133">Transmembrane helix</keyword>
<gene>
    <name evidence="14" type="primary">LOC118409239</name>
</gene>
<protein>
    <submittedName>
        <fullName evidence="14">Proton channel OtopLc-like</fullName>
    </submittedName>
</protein>
<evidence type="ECO:0000256" key="10">
    <source>
        <dbReference type="ARBA" id="ARBA00023303"/>
    </source>
</evidence>
<keyword evidence="4" id="KW-1003">Cell membrane</keyword>
<reference evidence="14" key="2">
    <citation type="submission" date="2025-08" db="UniProtKB">
        <authorList>
            <consortium name="RefSeq"/>
        </authorList>
    </citation>
    <scope>IDENTIFICATION</scope>
    <source>
        <strain evidence="14">S238N-H82</strain>
        <tissue evidence="14">Testes</tissue>
    </source>
</reference>
<feature type="transmembrane region" description="Helical" evidence="12">
    <location>
        <begin position="192"/>
        <end position="213"/>
    </location>
</feature>
<keyword evidence="10" id="KW-0407">Ion channel</keyword>
<feature type="compositionally biased region" description="Basic and acidic residues" evidence="11">
    <location>
        <begin position="1"/>
        <end position="20"/>
    </location>
</feature>
<feature type="transmembrane region" description="Helical" evidence="12">
    <location>
        <begin position="488"/>
        <end position="508"/>
    </location>
</feature>
<dbReference type="PANTHER" id="PTHR21522:SF67">
    <property type="entry name" value="OTOPETRIN"/>
    <property type="match status" value="1"/>
</dbReference>
<evidence type="ECO:0000256" key="2">
    <source>
        <dbReference type="ARBA" id="ARBA00006513"/>
    </source>
</evidence>
<evidence type="ECO:0000313" key="13">
    <source>
        <dbReference type="Proteomes" id="UP000001554"/>
    </source>
</evidence>
<keyword evidence="9 12" id="KW-0472">Membrane</keyword>
<keyword evidence="6" id="KW-0375">Hydrogen ion transport</keyword>
<evidence type="ECO:0000256" key="12">
    <source>
        <dbReference type="SAM" id="Phobius"/>
    </source>
</evidence>
<dbReference type="Pfam" id="PF03189">
    <property type="entry name" value="Otopetrin"/>
    <property type="match status" value="1"/>
</dbReference>
<evidence type="ECO:0000313" key="14">
    <source>
        <dbReference type="RefSeq" id="XP_035666001.1"/>
    </source>
</evidence>
<evidence type="ECO:0000256" key="7">
    <source>
        <dbReference type="ARBA" id="ARBA00022989"/>
    </source>
</evidence>
<feature type="transmembrane region" description="Helical" evidence="12">
    <location>
        <begin position="107"/>
        <end position="129"/>
    </location>
</feature>
<feature type="region of interest" description="Disordered" evidence="11">
    <location>
        <begin position="1"/>
        <end position="29"/>
    </location>
</feature>
<evidence type="ECO:0000256" key="11">
    <source>
        <dbReference type="SAM" id="MobiDB-lite"/>
    </source>
</evidence>
<evidence type="ECO:0000256" key="3">
    <source>
        <dbReference type="ARBA" id="ARBA00022448"/>
    </source>
</evidence>
<feature type="transmembrane region" description="Helical" evidence="12">
    <location>
        <begin position="520"/>
        <end position="538"/>
    </location>
</feature>
<feature type="transmembrane region" description="Helical" evidence="12">
    <location>
        <begin position="51"/>
        <end position="70"/>
    </location>
</feature>
<dbReference type="GO" id="GO:0015252">
    <property type="term" value="F:proton channel activity"/>
    <property type="evidence" value="ECO:0007669"/>
    <property type="project" value="InterPro"/>
</dbReference>
<feature type="transmembrane region" description="Helical" evidence="12">
    <location>
        <begin position="399"/>
        <end position="420"/>
    </location>
</feature>
<feature type="transmembrane region" description="Helical" evidence="12">
    <location>
        <begin position="453"/>
        <end position="476"/>
    </location>
</feature>
<evidence type="ECO:0000256" key="9">
    <source>
        <dbReference type="ARBA" id="ARBA00023136"/>
    </source>
</evidence>
<keyword evidence="3" id="KW-0813">Transport</keyword>
<dbReference type="RefSeq" id="XP_035666001.1">
    <property type="nucleotide sequence ID" value="XM_035810108.1"/>
</dbReference>
<dbReference type="GeneID" id="118409239"/>
<feature type="transmembrane region" description="Helical" evidence="12">
    <location>
        <begin position="558"/>
        <end position="577"/>
    </location>
</feature>
<name>A0A9J7HUX3_BRAFL</name>
<feature type="transmembrane region" description="Helical" evidence="12">
    <location>
        <begin position="150"/>
        <end position="172"/>
    </location>
</feature>
<dbReference type="OMA" id="VHLDLTW"/>
<dbReference type="Proteomes" id="UP000001554">
    <property type="component" value="Chromosome 1"/>
</dbReference>
<keyword evidence="13" id="KW-1185">Reference proteome</keyword>
<evidence type="ECO:0000256" key="6">
    <source>
        <dbReference type="ARBA" id="ARBA00022781"/>
    </source>
</evidence>
<dbReference type="InterPro" id="IPR004878">
    <property type="entry name" value="Otopetrin"/>
</dbReference>
<evidence type="ECO:0000256" key="1">
    <source>
        <dbReference type="ARBA" id="ARBA00004651"/>
    </source>
</evidence>
<accession>A0A9J7HUX3</accession>
<evidence type="ECO:0000256" key="5">
    <source>
        <dbReference type="ARBA" id="ARBA00022692"/>
    </source>
</evidence>
<dbReference type="OrthoDB" id="6429739at2759"/>
<evidence type="ECO:0000256" key="8">
    <source>
        <dbReference type="ARBA" id="ARBA00023065"/>
    </source>
</evidence>
<comment type="similarity">
    <text evidence="2">Belongs to the otopetrin family.</text>
</comment>